<keyword evidence="3" id="KW-1185">Reference proteome</keyword>
<feature type="compositionally biased region" description="Basic and acidic residues" evidence="1">
    <location>
        <begin position="10"/>
        <end position="20"/>
    </location>
</feature>
<dbReference type="EMBL" id="JACXYY010000005">
    <property type="protein sequence ID" value="MBD3915699.1"/>
    <property type="molecule type" value="Genomic_DNA"/>
</dbReference>
<comment type="caution">
    <text evidence="2">The sequence shown here is derived from an EMBL/GenBank/DDBJ whole genome shotgun (WGS) entry which is preliminary data.</text>
</comment>
<evidence type="ECO:0000313" key="3">
    <source>
        <dbReference type="Proteomes" id="UP000649289"/>
    </source>
</evidence>
<proteinExistence type="predicted"/>
<name>A0ABR8MI05_9ACTN</name>
<dbReference type="Proteomes" id="UP000649289">
    <property type="component" value="Unassembled WGS sequence"/>
</dbReference>
<reference evidence="2 3" key="1">
    <citation type="submission" date="2020-09" db="EMBL/GenBank/DDBJ databases">
        <title>novel species in genus Nocardioides.</title>
        <authorList>
            <person name="Zhang G."/>
        </authorList>
    </citation>
    <scope>NUCLEOTIDE SEQUENCE [LARGE SCALE GENOMIC DNA]</scope>
    <source>
        <strain evidence="2 3">19197</strain>
    </source>
</reference>
<gene>
    <name evidence="2" type="ORF">IEZ25_13830</name>
</gene>
<sequence length="56" mass="5916">MTTSDQQQSPHDDPQTHLDTDPANNPDLQDDPAHETDDEGWGSEGGATPDGPATDS</sequence>
<evidence type="ECO:0000313" key="2">
    <source>
        <dbReference type="EMBL" id="MBD3915699.1"/>
    </source>
</evidence>
<protein>
    <recommendedName>
        <fullName evidence="4">BatC protein</fullName>
    </recommendedName>
</protein>
<feature type="region of interest" description="Disordered" evidence="1">
    <location>
        <begin position="1"/>
        <end position="56"/>
    </location>
</feature>
<evidence type="ECO:0008006" key="4">
    <source>
        <dbReference type="Google" id="ProtNLM"/>
    </source>
</evidence>
<organism evidence="2 3">
    <name type="scientific">Nocardioides hwasunensis</name>
    <dbReference type="NCBI Taxonomy" id="397258"/>
    <lineage>
        <taxon>Bacteria</taxon>
        <taxon>Bacillati</taxon>
        <taxon>Actinomycetota</taxon>
        <taxon>Actinomycetes</taxon>
        <taxon>Propionibacteriales</taxon>
        <taxon>Nocardioidaceae</taxon>
        <taxon>Nocardioides</taxon>
    </lineage>
</organism>
<accession>A0ABR8MI05</accession>
<evidence type="ECO:0000256" key="1">
    <source>
        <dbReference type="SAM" id="MobiDB-lite"/>
    </source>
</evidence>
<dbReference type="RefSeq" id="WP_191200016.1">
    <property type="nucleotide sequence ID" value="NZ_BAAAPA010000007.1"/>
</dbReference>